<name>A0AA40HQ97_CNENI</name>
<feature type="compositionally biased region" description="Basic residues" evidence="1">
    <location>
        <begin position="58"/>
        <end position="67"/>
    </location>
</feature>
<proteinExistence type="predicted"/>
<evidence type="ECO:0000313" key="2">
    <source>
        <dbReference type="EMBL" id="KAK1334911.1"/>
    </source>
</evidence>
<gene>
    <name evidence="2" type="ORF">QTO34_004483</name>
</gene>
<protein>
    <submittedName>
        <fullName evidence="2">Uncharacterized protein</fullName>
    </submittedName>
</protein>
<keyword evidence="3" id="KW-1185">Reference proteome</keyword>
<dbReference type="EMBL" id="JAULJE010000014">
    <property type="protein sequence ID" value="KAK1334911.1"/>
    <property type="molecule type" value="Genomic_DNA"/>
</dbReference>
<comment type="caution">
    <text evidence="2">The sequence shown here is derived from an EMBL/GenBank/DDBJ whole genome shotgun (WGS) entry which is preliminary data.</text>
</comment>
<dbReference type="Proteomes" id="UP001177744">
    <property type="component" value="Unassembled WGS sequence"/>
</dbReference>
<feature type="compositionally biased region" description="Pro residues" evidence="1">
    <location>
        <begin position="27"/>
        <end position="36"/>
    </location>
</feature>
<organism evidence="2 3">
    <name type="scientific">Cnephaeus nilssonii</name>
    <name type="common">Northern bat</name>
    <name type="synonym">Eptesicus nilssonii</name>
    <dbReference type="NCBI Taxonomy" id="3371016"/>
    <lineage>
        <taxon>Eukaryota</taxon>
        <taxon>Metazoa</taxon>
        <taxon>Chordata</taxon>
        <taxon>Craniata</taxon>
        <taxon>Vertebrata</taxon>
        <taxon>Euteleostomi</taxon>
        <taxon>Mammalia</taxon>
        <taxon>Eutheria</taxon>
        <taxon>Laurasiatheria</taxon>
        <taxon>Chiroptera</taxon>
        <taxon>Yangochiroptera</taxon>
        <taxon>Vespertilionidae</taxon>
        <taxon>Cnephaeus</taxon>
    </lineage>
</organism>
<evidence type="ECO:0000313" key="3">
    <source>
        <dbReference type="Proteomes" id="UP001177744"/>
    </source>
</evidence>
<sequence>MLQPGARARTAPGLLPYPPLAQRRAHPPPTPEPPAASPTQPAGSPSVKQQVTAAARLPTRKLFRRHREAVTGVNPEAVPSPR</sequence>
<accession>A0AA40HQ97</accession>
<reference evidence="2" key="1">
    <citation type="submission" date="2023-06" db="EMBL/GenBank/DDBJ databases">
        <title>Reference genome for the Northern bat (Eptesicus nilssonii), a most northern bat species.</title>
        <authorList>
            <person name="Laine V.N."/>
            <person name="Pulliainen A.T."/>
            <person name="Lilley T.M."/>
        </authorList>
    </citation>
    <scope>NUCLEOTIDE SEQUENCE</scope>
    <source>
        <strain evidence="2">BLF_Eptnil</strain>
        <tissue evidence="2">Kidney</tissue>
    </source>
</reference>
<dbReference type="AlphaFoldDB" id="A0AA40HQ97"/>
<evidence type="ECO:0000256" key="1">
    <source>
        <dbReference type="SAM" id="MobiDB-lite"/>
    </source>
</evidence>
<feature type="region of interest" description="Disordered" evidence="1">
    <location>
        <begin position="1"/>
        <end position="82"/>
    </location>
</feature>